<evidence type="ECO:0000256" key="5">
    <source>
        <dbReference type="SAM" id="MobiDB-lite"/>
    </source>
</evidence>
<protein>
    <recommendedName>
        <fullName evidence="3">DNA damage-binding protein 1</fullName>
    </recommendedName>
</protein>
<dbReference type="EMBL" id="VDMD01000002">
    <property type="protein sequence ID" value="TRM68053.1"/>
    <property type="molecule type" value="Genomic_DNA"/>
</dbReference>
<dbReference type="Gene3D" id="1.10.150.910">
    <property type="match status" value="1"/>
</dbReference>
<evidence type="ECO:0000259" key="6">
    <source>
        <dbReference type="Pfam" id="PF03178"/>
    </source>
</evidence>
<comment type="subcellular location">
    <subcellularLocation>
        <location evidence="1">Nucleus</location>
    </subcellularLocation>
</comment>
<dbReference type="STRING" id="97359.A0A550CTE4"/>
<feature type="compositionally biased region" description="Basic and acidic residues" evidence="5">
    <location>
        <begin position="69"/>
        <end position="78"/>
    </location>
</feature>
<feature type="domain" description="RSE1/DDB1/CPSF1 C-terminal" evidence="6">
    <location>
        <begin position="1042"/>
        <end position="1368"/>
    </location>
</feature>
<evidence type="ECO:0000259" key="8">
    <source>
        <dbReference type="Pfam" id="PF23726"/>
    </source>
</evidence>
<reference evidence="9 10" key="1">
    <citation type="journal article" date="2019" name="New Phytol.">
        <title>Comparative genomics reveals unique wood-decay strategies and fruiting body development in the Schizophyllaceae.</title>
        <authorList>
            <person name="Almasi E."/>
            <person name="Sahu N."/>
            <person name="Krizsan K."/>
            <person name="Balint B."/>
            <person name="Kovacs G.M."/>
            <person name="Kiss B."/>
            <person name="Cseklye J."/>
            <person name="Drula E."/>
            <person name="Henrissat B."/>
            <person name="Nagy I."/>
            <person name="Chovatia M."/>
            <person name="Adam C."/>
            <person name="LaButti K."/>
            <person name="Lipzen A."/>
            <person name="Riley R."/>
            <person name="Grigoriev I.V."/>
            <person name="Nagy L.G."/>
        </authorList>
    </citation>
    <scope>NUCLEOTIDE SEQUENCE [LARGE SCALE GENOMIC DNA]</scope>
    <source>
        <strain evidence="9 10">NL-1724</strain>
    </source>
</reference>
<dbReference type="InterPro" id="IPR050358">
    <property type="entry name" value="RSE1/DDB1/CFT1"/>
</dbReference>
<dbReference type="InterPro" id="IPR018846">
    <property type="entry name" value="Beta-prop_RSE1/DDB1/CPSF1_1st"/>
</dbReference>
<feature type="region of interest" description="Disordered" evidence="5">
    <location>
        <begin position="60"/>
        <end position="92"/>
    </location>
</feature>
<evidence type="ECO:0000256" key="2">
    <source>
        <dbReference type="ARBA" id="ARBA00007453"/>
    </source>
</evidence>
<proteinExistence type="inferred from homology"/>
<feature type="domain" description="RSE1/DDB1/CPSF1 second beta-propeller" evidence="8">
    <location>
        <begin position="570"/>
        <end position="967"/>
    </location>
</feature>
<dbReference type="Pfam" id="PF23726">
    <property type="entry name" value="Beta-prop_RSE1_2nd"/>
    <property type="match status" value="1"/>
</dbReference>
<evidence type="ECO:0000313" key="9">
    <source>
        <dbReference type="EMBL" id="TRM68053.1"/>
    </source>
</evidence>
<evidence type="ECO:0000256" key="3">
    <source>
        <dbReference type="ARBA" id="ARBA00014577"/>
    </source>
</evidence>
<gene>
    <name evidence="9" type="ORF">BD626DRAFT_480650</name>
</gene>
<dbReference type="InterPro" id="IPR011047">
    <property type="entry name" value="Quinoprotein_ADH-like_sf"/>
</dbReference>
<evidence type="ECO:0000256" key="1">
    <source>
        <dbReference type="ARBA" id="ARBA00004123"/>
    </source>
</evidence>
<sequence length="1400" mass="154177">MHALYEEWLPPSGVEFAASLRLTPSTLGQSSRHEVLCNVVTARGNTLRVYEVREELMTAKSPTAAKNRRKEDSKEGVKTEQQGPVVKSSGTNASGQLTVTRFHLVREHRLHGIVTGLEAVKIISSLEDNLDRLLVSFKDAKIALLEWSTATQDLLTVSIHTYERAIQMIATDISTFTSELRVDPQSRCAALSLPNDAFAILPFYQTQADIDMMDQEQVQLRDVPYSPSFMLDLPNDVELGIRNVIDFAFLPGFNNPTVAVLYETQQTWTGRLSEHKDSVKLAFFTLDIINRSYPVIGQASGLPCDCLSLTVCPASVGGVMITASNCIIYAEQSARKIVLPVNGWVARMSDIPLPTLTPEEQARSMELEGSRSIFVDDKTAFVILKDGTIYPLELVTGGRIVANMNLGSPLAQTTIPSVLRRLNDNHLLVASTAGDSALLRTTRVEEEIDEDVNMDAAPAVVEVEERGMDVDDDDDDIYGPSTSKTGSSMMGVKENAAPVRRKTRSVIRLSYCDALPAYGPIADLTFAVAKNGDRFVPELVTATGSGHLGGFTLFQRDLPLRKKRKLPIISGARGVWSLPIRRSSSAAMAEHDTLIISTDANPSPGFSRLAVRSAKGDLSVVSRVNGMTIGAGPFFQRTSILHVMTNAIRVLEPDGNERQIIKDMEGNVPRARIKTCSICDPYVLIFREDDTIGLFLGETGRGKIRRKDMSPMGDKSSRYSAGGFFTDTSGLFQVYHQNSAAGTEMTTPLHSIVDASSRSQWLVLVRPQGVVEIWTLPKLSLVFSTTLLATLQNVLTDSQEPAALSPPQDPPRKPQELDIEQILLTNLGQSDPKPHLLVLLRSGHLAVYEAHATNQPPMVEAPLTPRAGSLQIQFVKVASKAFEMRSMDAGEKGILAEQKKALRTFVPFACAAAPAGVFFTGDRPHWIVATDKGGVQMYPSGHAAVYAFSACTLWENASEFLIYSEEGQTLCEWIPEYEIGRPLLSRRVPRGRAYSNVVYEPSSSMIVAAASLHGRFASFDEDGEQVWTPDGPGITEPFVECSTLELISPELWTTVDGYEFATNEYVNAMECVPLETVSTDAGVKQFIAVGTSIVRGEDLAVKGATYIFEVVEVVPDHDKGPRRWYRLKLRCRDDAKGPVTALCGINNYLVSSMGQKIYVRALDLDERLVGVAFMDVGVYVTSLRALKNLLLIGDVVRGIHFVAFQEDPYKLVSLGKDVSRICVTVVDFFFAEEALTIVACDENGVMRMYNYDPQAIDSHDGRLLLTQTEFNVQTDYRSSTLIARRSKDDPITPQGILVYGGTDGTLSCLTPVPDEAAKRLQPLQLQLTRNMQHVAGLNPKALRTVRNDHVSRPLSKGILDGDLLRYFEHLPITRQDEMTRQIGTERTVVLRDWMSLSGTW</sequence>
<accession>A0A550CTE4</accession>
<dbReference type="GO" id="GO:0003676">
    <property type="term" value="F:nucleic acid binding"/>
    <property type="evidence" value="ECO:0007669"/>
    <property type="project" value="InterPro"/>
</dbReference>
<evidence type="ECO:0000259" key="7">
    <source>
        <dbReference type="Pfam" id="PF10433"/>
    </source>
</evidence>
<comment type="caution">
    <text evidence="9">The sequence shown here is derived from an EMBL/GenBank/DDBJ whole genome shotgun (WGS) entry which is preliminary data.</text>
</comment>
<evidence type="ECO:0000313" key="10">
    <source>
        <dbReference type="Proteomes" id="UP000320762"/>
    </source>
</evidence>
<feature type="domain" description="RSE1/DDB1/CPSF1 first beta-propeller" evidence="7">
    <location>
        <begin position="101"/>
        <end position="444"/>
    </location>
</feature>
<evidence type="ECO:0000256" key="4">
    <source>
        <dbReference type="ARBA" id="ARBA00023242"/>
    </source>
</evidence>
<dbReference type="PANTHER" id="PTHR10644">
    <property type="entry name" value="DNA REPAIR/RNA PROCESSING CPSF FAMILY"/>
    <property type="match status" value="1"/>
</dbReference>
<dbReference type="GO" id="GO:0005634">
    <property type="term" value="C:nucleus"/>
    <property type="evidence" value="ECO:0007669"/>
    <property type="project" value="UniProtKB-SubCell"/>
</dbReference>
<dbReference type="Gene3D" id="2.130.10.10">
    <property type="entry name" value="YVTN repeat-like/Quinoprotein amine dehydrogenase"/>
    <property type="match status" value="3"/>
</dbReference>
<dbReference type="SUPFAM" id="SSF50998">
    <property type="entry name" value="Quinoprotein alcohol dehydrogenase-like"/>
    <property type="match status" value="1"/>
</dbReference>
<dbReference type="InterPro" id="IPR015943">
    <property type="entry name" value="WD40/YVTN_repeat-like_dom_sf"/>
</dbReference>
<keyword evidence="10" id="KW-1185">Reference proteome</keyword>
<dbReference type="OrthoDB" id="6109at2759"/>
<name>A0A550CTE4_9AGAR</name>
<keyword evidence="4" id="KW-0539">Nucleus</keyword>
<comment type="similarity">
    <text evidence="2">Belongs to the DDB1 family.</text>
</comment>
<dbReference type="Pfam" id="PF03178">
    <property type="entry name" value="CPSF_A"/>
    <property type="match status" value="1"/>
</dbReference>
<dbReference type="InterPro" id="IPR058543">
    <property type="entry name" value="Beta-prop_RSE1/DDB1/CPSF1_2nd"/>
</dbReference>
<organism evidence="9 10">
    <name type="scientific">Schizophyllum amplum</name>
    <dbReference type="NCBI Taxonomy" id="97359"/>
    <lineage>
        <taxon>Eukaryota</taxon>
        <taxon>Fungi</taxon>
        <taxon>Dikarya</taxon>
        <taxon>Basidiomycota</taxon>
        <taxon>Agaricomycotina</taxon>
        <taxon>Agaricomycetes</taxon>
        <taxon>Agaricomycetidae</taxon>
        <taxon>Agaricales</taxon>
        <taxon>Schizophyllaceae</taxon>
        <taxon>Schizophyllum</taxon>
    </lineage>
</organism>
<dbReference type="Proteomes" id="UP000320762">
    <property type="component" value="Unassembled WGS sequence"/>
</dbReference>
<dbReference type="InterPro" id="IPR004871">
    <property type="entry name" value="RSE1/DDB1/CPSF1_C"/>
</dbReference>
<dbReference type="Pfam" id="PF10433">
    <property type="entry name" value="Beta-prop_RSE1_1st"/>
    <property type="match status" value="1"/>
</dbReference>